<feature type="compositionally biased region" description="Basic and acidic residues" evidence="1">
    <location>
        <begin position="196"/>
        <end position="206"/>
    </location>
</feature>
<gene>
    <name evidence="2" type="ORF">L203_105173</name>
</gene>
<feature type="compositionally biased region" description="Polar residues" evidence="1">
    <location>
        <begin position="102"/>
        <end position="116"/>
    </location>
</feature>
<dbReference type="Proteomes" id="UP000094043">
    <property type="component" value="Chromosome 6"/>
</dbReference>
<feature type="compositionally biased region" description="Basic and acidic residues" evidence="1">
    <location>
        <begin position="126"/>
        <end position="142"/>
    </location>
</feature>
<reference evidence="2" key="1">
    <citation type="submission" date="2016-06" db="EMBL/GenBank/DDBJ databases">
        <authorList>
            <person name="Cuomo C."/>
            <person name="Litvintseva A."/>
            <person name="Heitman J."/>
            <person name="Chen Y."/>
            <person name="Sun S."/>
            <person name="Springer D."/>
            <person name="Dromer F."/>
            <person name="Young S."/>
            <person name="Zeng Q."/>
            <person name="Chapman S."/>
            <person name="Gujja S."/>
            <person name="Saif S."/>
            <person name="Birren B."/>
        </authorList>
    </citation>
    <scope>NUCLEOTIDE SEQUENCE</scope>
    <source>
        <strain evidence="2">CBS 7841</strain>
    </source>
</reference>
<accession>A0AAJ8JWW8</accession>
<reference evidence="2" key="2">
    <citation type="journal article" date="2022" name="Elife">
        <title>Obligate sexual reproduction of a homothallic fungus closely related to the Cryptococcus pathogenic species complex.</title>
        <authorList>
            <person name="Passer A.R."/>
            <person name="Clancey S.A."/>
            <person name="Shea T."/>
            <person name="David-Palma M."/>
            <person name="Averette A.F."/>
            <person name="Boekhout T."/>
            <person name="Porcel B.M."/>
            <person name="Nowrousian M."/>
            <person name="Cuomo C.A."/>
            <person name="Sun S."/>
            <person name="Heitman J."/>
            <person name="Coelho M.A."/>
        </authorList>
    </citation>
    <scope>NUCLEOTIDE SEQUENCE</scope>
    <source>
        <strain evidence="2">CBS 7841</strain>
    </source>
</reference>
<evidence type="ECO:0000256" key="1">
    <source>
        <dbReference type="SAM" id="MobiDB-lite"/>
    </source>
</evidence>
<evidence type="ECO:0000313" key="3">
    <source>
        <dbReference type="Proteomes" id="UP000094043"/>
    </source>
</evidence>
<organism evidence="2 3">
    <name type="scientific">Cryptococcus depauperatus CBS 7841</name>
    <dbReference type="NCBI Taxonomy" id="1295531"/>
    <lineage>
        <taxon>Eukaryota</taxon>
        <taxon>Fungi</taxon>
        <taxon>Dikarya</taxon>
        <taxon>Basidiomycota</taxon>
        <taxon>Agaricomycotina</taxon>
        <taxon>Tremellomycetes</taxon>
        <taxon>Tremellales</taxon>
        <taxon>Cryptococcaceae</taxon>
        <taxon>Cryptococcus</taxon>
    </lineage>
</organism>
<dbReference type="RefSeq" id="XP_066070643.1">
    <property type="nucleotide sequence ID" value="XM_066214546.1"/>
</dbReference>
<feature type="region of interest" description="Disordered" evidence="1">
    <location>
        <begin position="306"/>
        <end position="329"/>
    </location>
</feature>
<evidence type="ECO:0000313" key="2">
    <source>
        <dbReference type="EMBL" id="WVN89943.1"/>
    </source>
</evidence>
<protein>
    <submittedName>
        <fullName evidence="2">Uncharacterized protein</fullName>
    </submittedName>
</protein>
<feature type="region of interest" description="Disordered" evidence="1">
    <location>
        <begin position="196"/>
        <end position="232"/>
    </location>
</feature>
<dbReference type="GeneID" id="91089382"/>
<proteinExistence type="predicted"/>
<keyword evidence="3" id="KW-1185">Reference proteome</keyword>
<dbReference type="AlphaFoldDB" id="A0AAJ8JWW8"/>
<feature type="region of interest" description="Disordered" evidence="1">
    <location>
        <begin position="93"/>
        <end position="157"/>
    </location>
</feature>
<dbReference type="EMBL" id="CP143789">
    <property type="protein sequence ID" value="WVN89943.1"/>
    <property type="molecule type" value="Genomic_DNA"/>
</dbReference>
<feature type="compositionally biased region" description="Polar residues" evidence="1">
    <location>
        <begin position="143"/>
        <end position="157"/>
    </location>
</feature>
<sequence length="606" mass="68330">MMGIMMSSSSHFEQAKVSNHGTPSYHSKTNTYPNMKTKIAELPNLIHNLQIMKKFDNVSVVVTDAIHEGCQKCEKKNRNCRRREHLQLRKTTNADPPKIANSRKTVNRVQARQEQVCSAPIPRPTRLKDMPSKISADHKKVNDATTRTSRIKSSMSNTITSNAPVSFAVDNKHDFLMANKPTRVVHSIDRTKSYERDLGLHTDSKARIHSSRSANKPHGNAPSTARNPSRAPHITVAVPTTGDMALSIYNHIQGNKGTSCNQNGRLGRLGRLKKPDSIEAFYSMYSHMTDDDLARIHNLPVSRTTLSKTTRSRTTNATRSTLRTPLPNNQHDSLASIGHAMMIASPPTSIVFSTPPELSPDSASSSSLTTLGTPITPMFLQNRTSRRSIPEIVITPGDSNRSIPDYFNIQQTHNARKFTVSDNMLRPPRREAKRKTTHDHKSSRLQSLLTTQTKTGTRINKLQRSHNHNGQTQVDRFPRPYDAMPLYSIEPPGSYRRRLHDFEISVWVSNDAQQLCARSHTANAILYDPNYPRIPHIAIVLYLNSSGVEKQITHMPISVEYLLYWSFLMNIICGFPRDVSVHISSNNDSDQQTHIRYKRCNLSYNP</sequence>
<reference evidence="2" key="3">
    <citation type="submission" date="2024-01" db="EMBL/GenBank/DDBJ databases">
        <authorList>
            <person name="Coelho M.A."/>
            <person name="David-Palma M."/>
            <person name="Shea T."/>
            <person name="Sun S."/>
            <person name="Cuomo C.A."/>
            <person name="Heitman J."/>
        </authorList>
    </citation>
    <scope>NUCLEOTIDE SEQUENCE</scope>
    <source>
        <strain evidence="2">CBS 7841</strain>
    </source>
</reference>
<dbReference type="KEGG" id="cdep:91089382"/>
<feature type="compositionally biased region" description="Low complexity" evidence="1">
    <location>
        <begin position="306"/>
        <end position="324"/>
    </location>
</feature>
<name>A0AAJ8JWW8_9TREE</name>